<organism evidence="2 3">
    <name type="scientific">Gossypium trilobum</name>
    <dbReference type="NCBI Taxonomy" id="34281"/>
    <lineage>
        <taxon>Eukaryota</taxon>
        <taxon>Viridiplantae</taxon>
        <taxon>Streptophyta</taxon>
        <taxon>Embryophyta</taxon>
        <taxon>Tracheophyta</taxon>
        <taxon>Spermatophyta</taxon>
        <taxon>Magnoliopsida</taxon>
        <taxon>eudicotyledons</taxon>
        <taxon>Gunneridae</taxon>
        <taxon>Pentapetalae</taxon>
        <taxon>rosids</taxon>
        <taxon>malvids</taxon>
        <taxon>Malvales</taxon>
        <taxon>Malvaceae</taxon>
        <taxon>Malvoideae</taxon>
        <taxon>Gossypium</taxon>
    </lineage>
</organism>
<dbReference type="EMBL" id="JABEZW010000012">
    <property type="protein sequence ID" value="MBA0781045.1"/>
    <property type="molecule type" value="Genomic_DNA"/>
</dbReference>
<dbReference type="AlphaFoldDB" id="A0A7J9F912"/>
<proteinExistence type="predicted"/>
<sequence>MWWYVGRDVLEYIAICPPPFDVAGRDNCLWRPHKAGKFSVKATYNSLVQMDDQARASVWSGIWKTNLPPRMKHFLWLVLHQNLLTNFERAAKRNLSLTTGCTLCGDN</sequence>
<keyword evidence="3" id="KW-1185">Reference proteome</keyword>
<name>A0A7J9F912_9ROSI</name>
<dbReference type="InterPro" id="IPR026960">
    <property type="entry name" value="RVT-Znf"/>
</dbReference>
<reference evidence="2 3" key="1">
    <citation type="journal article" date="2019" name="Genome Biol. Evol.">
        <title>Insights into the evolution of the New World diploid cottons (Gossypium, subgenus Houzingenia) based on genome sequencing.</title>
        <authorList>
            <person name="Grover C.E."/>
            <person name="Arick M.A. 2nd"/>
            <person name="Thrash A."/>
            <person name="Conover J.L."/>
            <person name="Sanders W.S."/>
            <person name="Peterson D.G."/>
            <person name="Frelichowski J.E."/>
            <person name="Scheffler J.A."/>
            <person name="Scheffler B.E."/>
            <person name="Wendel J.F."/>
        </authorList>
    </citation>
    <scope>NUCLEOTIDE SEQUENCE [LARGE SCALE GENOMIC DNA]</scope>
    <source>
        <strain evidence="2">8</strain>
        <tissue evidence="2">Leaf</tissue>
    </source>
</reference>
<evidence type="ECO:0000313" key="3">
    <source>
        <dbReference type="Proteomes" id="UP000593568"/>
    </source>
</evidence>
<dbReference type="Proteomes" id="UP000593568">
    <property type="component" value="Unassembled WGS sequence"/>
</dbReference>
<evidence type="ECO:0000313" key="2">
    <source>
        <dbReference type="EMBL" id="MBA0781045.1"/>
    </source>
</evidence>
<gene>
    <name evidence="2" type="ORF">Gotri_002005</name>
</gene>
<accession>A0A7J9F912</accession>
<comment type="caution">
    <text evidence="2">The sequence shown here is derived from an EMBL/GenBank/DDBJ whole genome shotgun (WGS) entry which is preliminary data.</text>
</comment>
<evidence type="ECO:0000259" key="1">
    <source>
        <dbReference type="Pfam" id="PF13966"/>
    </source>
</evidence>
<protein>
    <recommendedName>
        <fullName evidence="1">Reverse transcriptase zinc-binding domain-containing protein</fullName>
    </recommendedName>
</protein>
<feature type="domain" description="Reverse transcriptase zinc-binding" evidence="1">
    <location>
        <begin position="38"/>
        <end position="106"/>
    </location>
</feature>
<dbReference type="Pfam" id="PF13966">
    <property type="entry name" value="zf-RVT"/>
    <property type="match status" value="1"/>
</dbReference>